<name>A0ABP8ND54_9BACT</name>
<dbReference type="InterPro" id="IPR050855">
    <property type="entry name" value="NDM-1-like"/>
</dbReference>
<dbReference type="InterPro" id="IPR001279">
    <property type="entry name" value="Metallo-B-lactamas"/>
</dbReference>
<evidence type="ECO:0000259" key="2">
    <source>
        <dbReference type="SMART" id="SM00849"/>
    </source>
</evidence>
<feature type="domain" description="Metallo-beta-lactamase" evidence="2">
    <location>
        <begin position="32"/>
        <end position="219"/>
    </location>
</feature>
<dbReference type="EMBL" id="BAABHD010000079">
    <property type="protein sequence ID" value="GAA4465354.1"/>
    <property type="molecule type" value="Genomic_DNA"/>
</dbReference>
<dbReference type="PANTHER" id="PTHR42951">
    <property type="entry name" value="METALLO-BETA-LACTAMASE DOMAIN-CONTAINING"/>
    <property type="match status" value="1"/>
</dbReference>
<dbReference type="Proteomes" id="UP001501175">
    <property type="component" value="Unassembled WGS sequence"/>
</dbReference>
<dbReference type="RefSeq" id="WP_345247422.1">
    <property type="nucleotide sequence ID" value="NZ_BAABHD010000079.1"/>
</dbReference>
<dbReference type="SUPFAM" id="SSF56281">
    <property type="entry name" value="Metallo-hydrolase/oxidoreductase"/>
    <property type="match status" value="1"/>
</dbReference>
<dbReference type="PANTHER" id="PTHR42951:SF4">
    <property type="entry name" value="ACYL-COENZYME A THIOESTERASE MBLAC2"/>
    <property type="match status" value="1"/>
</dbReference>
<dbReference type="InterPro" id="IPR036866">
    <property type="entry name" value="RibonucZ/Hydroxyglut_hydro"/>
</dbReference>
<evidence type="ECO:0000256" key="1">
    <source>
        <dbReference type="ARBA" id="ARBA00005250"/>
    </source>
</evidence>
<gene>
    <name evidence="3" type="ORF">GCM10023189_45840</name>
</gene>
<reference evidence="4" key="1">
    <citation type="journal article" date="2019" name="Int. J. Syst. Evol. Microbiol.">
        <title>The Global Catalogue of Microorganisms (GCM) 10K type strain sequencing project: providing services to taxonomists for standard genome sequencing and annotation.</title>
        <authorList>
            <consortium name="The Broad Institute Genomics Platform"/>
            <consortium name="The Broad Institute Genome Sequencing Center for Infectious Disease"/>
            <person name="Wu L."/>
            <person name="Ma J."/>
        </authorList>
    </citation>
    <scope>NUCLEOTIDE SEQUENCE [LARGE SCALE GENOMIC DNA]</scope>
    <source>
        <strain evidence="4">JCM 17927</strain>
    </source>
</reference>
<organism evidence="3 4">
    <name type="scientific">Nibrella saemangeumensis</name>
    <dbReference type="NCBI Taxonomy" id="1084526"/>
    <lineage>
        <taxon>Bacteria</taxon>
        <taxon>Pseudomonadati</taxon>
        <taxon>Bacteroidota</taxon>
        <taxon>Cytophagia</taxon>
        <taxon>Cytophagales</taxon>
        <taxon>Spirosomataceae</taxon>
        <taxon>Nibrella</taxon>
    </lineage>
</organism>
<keyword evidence="4" id="KW-1185">Reference proteome</keyword>
<dbReference type="Gene3D" id="3.60.15.10">
    <property type="entry name" value="Ribonuclease Z/Hydroxyacylglutathione hydrolase-like"/>
    <property type="match status" value="1"/>
</dbReference>
<evidence type="ECO:0000313" key="4">
    <source>
        <dbReference type="Proteomes" id="UP001501175"/>
    </source>
</evidence>
<sequence length="280" mass="31370">MNTTTGTATGTITKLEKGPYTIHSYLSPESAEMVCTQIIETPSSLVVVDAQLLRSQALEVKSYIESLGKPIHKFIISHCHPDHWAGLEVFPDAPVYARSETIFEIQNYGQGMLDSKTPQFGDAVTKVITMPTNVLDIESEELDGLQLNYVKLTDTESVYSVMIKIPQLKVLIAQDTVYNGVYPYFGDRDYYTKAYCFDTWTAILEELKAEGYEVIFPGHGLPTDASALDRMIDYLSFVKLTVLSTTDGNEMISKIMTHYPGYKIPDMLYLSSFMLYNAQG</sequence>
<accession>A0ABP8ND54</accession>
<protein>
    <submittedName>
        <fullName evidence="3">MBL fold metallo-hydrolase</fullName>
    </submittedName>
</protein>
<proteinExistence type="inferred from homology"/>
<dbReference type="SMART" id="SM00849">
    <property type="entry name" value="Lactamase_B"/>
    <property type="match status" value="1"/>
</dbReference>
<comment type="caution">
    <text evidence="3">The sequence shown here is derived from an EMBL/GenBank/DDBJ whole genome shotgun (WGS) entry which is preliminary data.</text>
</comment>
<comment type="similarity">
    <text evidence="1">Belongs to the metallo-beta-lactamase superfamily. Class-B beta-lactamase family.</text>
</comment>
<dbReference type="Pfam" id="PF00753">
    <property type="entry name" value="Lactamase_B"/>
    <property type="match status" value="1"/>
</dbReference>
<evidence type="ECO:0000313" key="3">
    <source>
        <dbReference type="EMBL" id="GAA4465354.1"/>
    </source>
</evidence>